<evidence type="ECO:0000256" key="3">
    <source>
        <dbReference type="ARBA" id="ARBA00022729"/>
    </source>
</evidence>
<proteinExistence type="inferred from homology"/>
<keyword evidence="2 7" id="KW-0645">Protease</keyword>
<dbReference type="GO" id="GO:0006508">
    <property type="term" value="P:proteolysis"/>
    <property type="evidence" value="ECO:0007669"/>
    <property type="project" value="UniProtKB-KW"/>
</dbReference>
<evidence type="ECO:0000256" key="7">
    <source>
        <dbReference type="RuleBase" id="RU004296"/>
    </source>
</evidence>
<dbReference type="Gene3D" id="2.40.10.10">
    <property type="entry name" value="Trypsin-like serine proteases"/>
    <property type="match status" value="2"/>
</dbReference>
<feature type="signal peptide" evidence="7">
    <location>
        <begin position="1"/>
        <end position="16"/>
    </location>
</feature>
<dbReference type="Proteomes" id="UP000198406">
    <property type="component" value="Unassembled WGS sequence"/>
</dbReference>
<dbReference type="PANTHER" id="PTHR36234:SF5">
    <property type="entry name" value="LYSYL ENDOPEPTIDASE"/>
    <property type="match status" value="1"/>
</dbReference>
<dbReference type="GO" id="GO:0008236">
    <property type="term" value="F:serine-type peptidase activity"/>
    <property type="evidence" value="ECO:0007669"/>
    <property type="project" value="UniProtKB-KW"/>
</dbReference>
<feature type="chain" id="PRO_5011813510" description="Serine protease" evidence="7">
    <location>
        <begin position="17"/>
        <end position="445"/>
    </location>
</feature>
<keyword evidence="6" id="KW-0843">Virulence</keyword>
<evidence type="ECO:0000256" key="6">
    <source>
        <dbReference type="ARBA" id="ARBA00023026"/>
    </source>
</evidence>
<dbReference type="InterPro" id="IPR043504">
    <property type="entry name" value="Peptidase_S1_PA_chymotrypsin"/>
</dbReference>
<dbReference type="Pfam" id="PF13365">
    <property type="entry name" value="Trypsin_2"/>
    <property type="match status" value="1"/>
</dbReference>
<keyword evidence="4 7" id="KW-0378">Hydrolase</keyword>
<organism evidence="8 9">
    <name type="scientific">Fistulifera solaris</name>
    <name type="common">Oleaginous diatom</name>
    <dbReference type="NCBI Taxonomy" id="1519565"/>
    <lineage>
        <taxon>Eukaryota</taxon>
        <taxon>Sar</taxon>
        <taxon>Stramenopiles</taxon>
        <taxon>Ochrophyta</taxon>
        <taxon>Bacillariophyta</taxon>
        <taxon>Bacillariophyceae</taxon>
        <taxon>Bacillariophycidae</taxon>
        <taxon>Naviculales</taxon>
        <taxon>Naviculaceae</taxon>
        <taxon>Fistulifera</taxon>
    </lineage>
</organism>
<dbReference type="PANTHER" id="PTHR36234">
    <property type="entry name" value="LYSYL ENDOPEPTIDASE"/>
    <property type="match status" value="1"/>
</dbReference>
<protein>
    <recommendedName>
        <fullName evidence="7">Serine protease</fullName>
        <ecNumber evidence="7">3.4.21.-</ecNumber>
    </recommendedName>
</protein>
<name>A0A1Z5JDR7_FISSO</name>
<evidence type="ECO:0000256" key="1">
    <source>
        <dbReference type="ARBA" id="ARBA00008764"/>
    </source>
</evidence>
<comment type="caution">
    <text evidence="8">The sequence shown here is derived from an EMBL/GenBank/DDBJ whole genome shotgun (WGS) entry which is preliminary data.</text>
</comment>
<dbReference type="OrthoDB" id="76759at2759"/>
<reference evidence="8 9" key="1">
    <citation type="journal article" date="2015" name="Plant Cell">
        <title>Oil accumulation by the oleaginous diatom Fistulifera solaris as revealed by the genome and transcriptome.</title>
        <authorList>
            <person name="Tanaka T."/>
            <person name="Maeda Y."/>
            <person name="Veluchamy A."/>
            <person name="Tanaka M."/>
            <person name="Abida H."/>
            <person name="Marechal E."/>
            <person name="Bowler C."/>
            <person name="Muto M."/>
            <person name="Sunaga Y."/>
            <person name="Tanaka M."/>
            <person name="Yoshino T."/>
            <person name="Taniguchi T."/>
            <person name="Fukuda Y."/>
            <person name="Nemoto M."/>
            <person name="Matsumoto M."/>
            <person name="Wong P.S."/>
            <person name="Aburatani S."/>
            <person name="Fujibuchi W."/>
        </authorList>
    </citation>
    <scope>NUCLEOTIDE SEQUENCE [LARGE SCALE GENOMIC DNA]</scope>
    <source>
        <strain evidence="8 9">JPCC DA0580</strain>
    </source>
</reference>
<evidence type="ECO:0000256" key="5">
    <source>
        <dbReference type="ARBA" id="ARBA00022825"/>
    </source>
</evidence>
<evidence type="ECO:0000313" key="8">
    <source>
        <dbReference type="EMBL" id="GAX12144.1"/>
    </source>
</evidence>
<accession>A0A1Z5JDR7</accession>
<dbReference type="EMBL" id="BDSP01000050">
    <property type="protein sequence ID" value="GAX12144.1"/>
    <property type="molecule type" value="Genomic_DNA"/>
</dbReference>
<dbReference type="SUPFAM" id="SSF50494">
    <property type="entry name" value="Trypsin-like serine proteases"/>
    <property type="match status" value="1"/>
</dbReference>
<dbReference type="InterPro" id="IPR009003">
    <property type="entry name" value="Peptidase_S1_PA"/>
</dbReference>
<dbReference type="AlphaFoldDB" id="A0A1Z5JDR7"/>
<evidence type="ECO:0000313" key="9">
    <source>
        <dbReference type="Proteomes" id="UP000198406"/>
    </source>
</evidence>
<keyword evidence="9" id="KW-1185">Reference proteome</keyword>
<gene>
    <name evidence="8" type="ORF">FisN_1Hh069</name>
</gene>
<comment type="similarity">
    <text evidence="1 7">Belongs to the peptidase S1B family.</text>
</comment>
<evidence type="ECO:0000256" key="4">
    <source>
        <dbReference type="ARBA" id="ARBA00022801"/>
    </source>
</evidence>
<dbReference type="InParanoid" id="A0A1Z5JDR7"/>
<evidence type="ECO:0000256" key="2">
    <source>
        <dbReference type="ARBA" id="ARBA00022670"/>
    </source>
</evidence>
<dbReference type="InterPro" id="IPR008256">
    <property type="entry name" value="Peptidase_S1B"/>
</dbReference>
<dbReference type="EC" id="3.4.21.-" evidence="7"/>
<keyword evidence="5 7" id="KW-0720">Serine protease</keyword>
<keyword evidence="3 7" id="KW-0732">Signal</keyword>
<dbReference type="PRINTS" id="PR00839">
    <property type="entry name" value="V8PROTEASE"/>
</dbReference>
<sequence>MIVFYLLFLLLGFSSAQTPAKVGDLYPIQIRSSGVSDIEGVETPLGQTYTLTHPGATYIALHFSNLALAKDDIIEVSDANGDQAYTLTGSGKGGGSPFWSQHIKGDTIVLNMLTRGKSRRSFFEVNEYAAGFESLFETICGLDDKVNAVCYASSFPTAYDKARAVARLLINGNSLCTGFLVSGSNHLLTNNHCIQNATVALNTDYEFMSEAPLCSSANAQLAYPGTFFDGATFIQTSAALDYTLVQINSGNPSSLYGFLELDSQLTVIGEQIYIPQHAGGKAKQIAIYSTEAVDATDGFCQINNVGNTGCGGNLGSTNVFYLCDTEGGSSGSPVISMVTNKVVGLHKCGGCSNGNDGTSAHLVWNQVASILSPVAPVPVPVPAPSPVPVPVPAPLPVPVPVPVPIPVPVPAPVPAPVPSCLPRDGRCTSGSECCSGVCKRNGRCN</sequence>